<evidence type="ECO:0000256" key="2">
    <source>
        <dbReference type="PIRSR" id="PIRSR029792-1"/>
    </source>
</evidence>
<dbReference type="PIRSF" id="PIRSF029792">
    <property type="entry name" value="Pro_racemase"/>
    <property type="match status" value="1"/>
</dbReference>
<dbReference type="SUPFAM" id="SSF54506">
    <property type="entry name" value="Diaminopimelate epimerase-like"/>
    <property type="match status" value="1"/>
</dbReference>
<sequence length="349" mass="38009">MRIKRMFNAVEVHEGEPMRVITGGVPYIPGSTLAEQRLWLMENDDQIRKLMLTEPRGIPASVVSLIVPAKDPRADVGAIFMCGAEYPMVSGATVMATATALLETGMLPMQEPVTNFVLDTPAGPLDVKAECRDGKVISSSFINVPSFAVYLDREIDVPTLGKVKVDVAWGGCFYAIFDVTQFPGVTLDPDQGKQLCRISALVAKAAQDQLPVSHPDYPGIGIALTMMYEPPKSPGVDLRTQNVYFTKPISFEDPDTWTGAMDRGVCGTGSCAVMAVLHAKGLLKPGEPWVNEGILGVKFTGRILEETKIGDYPAIVPELSGECWIYGYTNWILDDTDPFQEGFTVGDIW</sequence>
<evidence type="ECO:0000256" key="1">
    <source>
        <dbReference type="ARBA" id="ARBA00007529"/>
    </source>
</evidence>
<proteinExistence type="inferred from homology"/>
<dbReference type="GO" id="GO:0047580">
    <property type="term" value="F:4-hydroxyproline epimerase activity"/>
    <property type="evidence" value="ECO:0007669"/>
    <property type="project" value="TreeGrafter"/>
</dbReference>
<dbReference type="Pfam" id="PF05544">
    <property type="entry name" value="Pro_racemase"/>
    <property type="match status" value="1"/>
</dbReference>
<accession>A0A1M4Z205</accession>
<name>A0A1M4Z205_9CLOT</name>
<dbReference type="PANTHER" id="PTHR33442">
    <property type="entry name" value="TRANS-3-HYDROXY-L-PROLINE DEHYDRATASE"/>
    <property type="match status" value="1"/>
</dbReference>
<dbReference type="InterPro" id="IPR008794">
    <property type="entry name" value="Pro_racemase_fam"/>
</dbReference>
<dbReference type="PANTHER" id="PTHR33442:SF5">
    <property type="entry name" value="BIFUNCTIONAL TRANS-3-HYDROXY-L-PROLINE DEHYDRATASE_2-EPIMERASE"/>
    <property type="match status" value="1"/>
</dbReference>
<evidence type="ECO:0000313" key="4">
    <source>
        <dbReference type="Proteomes" id="UP000184245"/>
    </source>
</evidence>
<organism evidence="3 4">
    <name type="scientific">Lactonifactor longoviformis DSM 17459</name>
    <dbReference type="NCBI Taxonomy" id="1122155"/>
    <lineage>
        <taxon>Bacteria</taxon>
        <taxon>Bacillati</taxon>
        <taxon>Bacillota</taxon>
        <taxon>Clostridia</taxon>
        <taxon>Eubacteriales</taxon>
        <taxon>Clostridiaceae</taxon>
        <taxon>Lactonifactor</taxon>
    </lineage>
</organism>
<protein>
    <submittedName>
        <fullName evidence="3">Proline racemase</fullName>
    </submittedName>
</protein>
<evidence type="ECO:0000313" key="3">
    <source>
        <dbReference type="EMBL" id="SHF11837.1"/>
    </source>
</evidence>
<comment type="similarity">
    <text evidence="1">Belongs to the proline racemase family.</text>
</comment>
<dbReference type="EMBL" id="FQVI01000013">
    <property type="protein sequence ID" value="SHF11837.1"/>
    <property type="molecule type" value="Genomic_DNA"/>
</dbReference>
<dbReference type="Proteomes" id="UP000184245">
    <property type="component" value="Unassembled WGS sequence"/>
</dbReference>
<gene>
    <name evidence="3" type="ORF">SAMN02745158_02592</name>
</gene>
<dbReference type="RefSeq" id="WP_103710730.1">
    <property type="nucleotide sequence ID" value="NZ_FQVI01000013.1"/>
</dbReference>
<dbReference type="SFLD" id="SFLDS00028">
    <property type="entry name" value="Proline_Racemase"/>
    <property type="match status" value="1"/>
</dbReference>
<feature type="active site" description="Proton acceptor" evidence="2">
    <location>
        <position position="90"/>
    </location>
</feature>
<feature type="active site" description="Proton donor" evidence="2">
    <location>
        <position position="266"/>
    </location>
</feature>
<dbReference type="STRING" id="1122155.SAMN02745158_02592"/>
<keyword evidence="4" id="KW-1185">Reference proteome</keyword>
<dbReference type="Gene3D" id="3.10.310.10">
    <property type="entry name" value="Diaminopimelate Epimerase, Chain A, domain 1"/>
    <property type="match status" value="2"/>
</dbReference>
<dbReference type="OrthoDB" id="181267at2"/>
<dbReference type="AlphaFoldDB" id="A0A1M4Z205"/>
<reference evidence="3 4" key="1">
    <citation type="submission" date="2016-11" db="EMBL/GenBank/DDBJ databases">
        <authorList>
            <person name="Jaros S."/>
            <person name="Januszkiewicz K."/>
            <person name="Wedrychowicz H."/>
        </authorList>
    </citation>
    <scope>NUCLEOTIDE SEQUENCE [LARGE SCALE GENOMIC DNA]</scope>
    <source>
        <strain evidence="3 4">DSM 17459</strain>
    </source>
</reference>